<dbReference type="AlphaFoldDB" id="A0A183TEC3"/>
<accession>A0A183TEC3</accession>
<protein>
    <submittedName>
        <fullName evidence="2 4">Uncharacterized protein</fullName>
    </submittedName>
</protein>
<feature type="region of interest" description="Disordered" evidence="1">
    <location>
        <begin position="29"/>
        <end position="51"/>
    </location>
</feature>
<reference evidence="2 3" key="2">
    <citation type="submission" date="2018-11" db="EMBL/GenBank/DDBJ databases">
        <authorList>
            <consortium name="Pathogen Informatics"/>
        </authorList>
    </citation>
    <scope>NUCLEOTIDE SEQUENCE [LARGE SCALE GENOMIC DNA]</scope>
    <source>
        <strain evidence="2 3">NST_G2</strain>
    </source>
</reference>
<proteinExistence type="predicted"/>
<keyword evidence="3" id="KW-1185">Reference proteome</keyword>
<evidence type="ECO:0000313" key="2">
    <source>
        <dbReference type="EMBL" id="VDM01206.1"/>
    </source>
</evidence>
<evidence type="ECO:0000256" key="1">
    <source>
        <dbReference type="SAM" id="MobiDB-lite"/>
    </source>
</evidence>
<dbReference type="Proteomes" id="UP000275846">
    <property type="component" value="Unassembled WGS sequence"/>
</dbReference>
<organism evidence="4">
    <name type="scientific">Schistocephalus solidus</name>
    <name type="common">Tapeworm</name>
    <dbReference type="NCBI Taxonomy" id="70667"/>
    <lineage>
        <taxon>Eukaryota</taxon>
        <taxon>Metazoa</taxon>
        <taxon>Spiralia</taxon>
        <taxon>Lophotrochozoa</taxon>
        <taxon>Platyhelminthes</taxon>
        <taxon>Cestoda</taxon>
        <taxon>Eucestoda</taxon>
        <taxon>Diphyllobothriidea</taxon>
        <taxon>Diphyllobothriidae</taxon>
        <taxon>Schistocephalus</taxon>
    </lineage>
</organism>
<evidence type="ECO:0000313" key="4">
    <source>
        <dbReference type="WBParaSite" id="SSLN_0001538001-mRNA-1"/>
    </source>
</evidence>
<sequence length="298" mass="32773">MTLMLAELGPTESIDIEIENQIPTCETANFSGDSRHEGGDAGCASQRGPRDQSTHLLEFPEEAFTSPAKRSRPSELHFARPISTTDNFNFSSRRSGNPLAYQRSCAEPNDFSSVMPPHQRATDAQRTAENGFDGKYLNELHILNGTPSELASRLRRNLWLATEYDWTTVPSKATEYIRNLLQQLTPPKELISVQDLSQINSDLERIFIGGFNPQPSTNAPVSDQCDCQSERQSAGLALSVHQQLPRIQDSFGPAAPKSDSSGCDGQLNTFTFECSEAILSPPNCCHDDRLLSAVNSAL</sequence>
<reference evidence="4" key="1">
    <citation type="submission" date="2016-06" db="UniProtKB">
        <authorList>
            <consortium name="WormBaseParasite"/>
        </authorList>
    </citation>
    <scope>IDENTIFICATION</scope>
</reference>
<name>A0A183TEC3_SCHSO</name>
<dbReference type="WBParaSite" id="SSLN_0001538001-mRNA-1">
    <property type="protein sequence ID" value="SSLN_0001538001-mRNA-1"/>
    <property type="gene ID" value="SSLN_0001538001"/>
</dbReference>
<gene>
    <name evidence="2" type="ORF">SSLN_LOCUS14820</name>
</gene>
<dbReference type="EMBL" id="UYSU01039338">
    <property type="protein sequence ID" value="VDM01206.1"/>
    <property type="molecule type" value="Genomic_DNA"/>
</dbReference>
<evidence type="ECO:0000313" key="3">
    <source>
        <dbReference type="Proteomes" id="UP000275846"/>
    </source>
</evidence>
<dbReference type="OrthoDB" id="6268513at2759"/>